<dbReference type="AlphaFoldDB" id="A0AAW0JC52"/>
<accession>A0AAW0JC52</accession>
<dbReference type="GO" id="GO:0015292">
    <property type="term" value="F:uniporter activity"/>
    <property type="evidence" value="ECO:0007669"/>
    <property type="project" value="TreeGrafter"/>
</dbReference>
<comment type="caution">
    <text evidence="1">The sequence shown here is derived from an EMBL/GenBank/DDBJ whole genome shotgun (WGS) entry which is preliminary data.</text>
</comment>
<protein>
    <submittedName>
        <fullName evidence="1">Calcium uniporter protein 2</fullName>
    </submittedName>
</protein>
<reference evidence="1 2" key="1">
    <citation type="journal article" date="2018" name="Sci. Data">
        <title>The draft genome sequence of cork oak.</title>
        <authorList>
            <person name="Ramos A.M."/>
            <person name="Usie A."/>
            <person name="Barbosa P."/>
            <person name="Barros P.M."/>
            <person name="Capote T."/>
            <person name="Chaves I."/>
            <person name="Simoes F."/>
            <person name="Abreu I."/>
            <person name="Carrasquinho I."/>
            <person name="Faro C."/>
            <person name="Guimaraes J.B."/>
            <person name="Mendonca D."/>
            <person name="Nobrega F."/>
            <person name="Rodrigues L."/>
            <person name="Saibo N.J.M."/>
            <person name="Varela M.C."/>
            <person name="Egas C."/>
            <person name="Matos J."/>
            <person name="Miguel C.M."/>
            <person name="Oliveira M.M."/>
            <person name="Ricardo C.P."/>
            <person name="Goncalves S."/>
        </authorList>
    </citation>
    <scope>NUCLEOTIDE SEQUENCE [LARGE SCALE GENOMIC DNA]</scope>
    <source>
        <strain evidence="2">cv. HL8</strain>
    </source>
</reference>
<keyword evidence="2" id="KW-1185">Reference proteome</keyword>
<dbReference type="GO" id="GO:1990246">
    <property type="term" value="C:uniplex complex"/>
    <property type="evidence" value="ECO:0007669"/>
    <property type="project" value="TreeGrafter"/>
</dbReference>
<evidence type="ECO:0000313" key="1">
    <source>
        <dbReference type="EMBL" id="KAK7824493.1"/>
    </source>
</evidence>
<organism evidence="1 2">
    <name type="scientific">Quercus suber</name>
    <name type="common">Cork oak</name>
    <dbReference type="NCBI Taxonomy" id="58331"/>
    <lineage>
        <taxon>Eukaryota</taxon>
        <taxon>Viridiplantae</taxon>
        <taxon>Streptophyta</taxon>
        <taxon>Embryophyta</taxon>
        <taxon>Tracheophyta</taxon>
        <taxon>Spermatophyta</taxon>
        <taxon>Magnoliopsida</taxon>
        <taxon>eudicotyledons</taxon>
        <taxon>Gunneridae</taxon>
        <taxon>Pentapetalae</taxon>
        <taxon>rosids</taxon>
        <taxon>fabids</taxon>
        <taxon>Fagales</taxon>
        <taxon>Fagaceae</taxon>
        <taxon>Quercus</taxon>
    </lineage>
</organism>
<evidence type="ECO:0000313" key="2">
    <source>
        <dbReference type="Proteomes" id="UP000237347"/>
    </source>
</evidence>
<dbReference type="InterPro" id="IPR039055">
    <property type="entry name" value="MCU_fam"/>
</dbReference>
<dbReference type="EMBL" id="PKMF04000600">
    <property type="protein sequence ID" value="KAK7824493.1"/>
    <property type="molecule type" value="Genomic_DNA"/>
</dbReference>
<dbReference type="GO" id="GO:0051560">
    <property type="term" value="P:mitochondrial calcium ion homeostasis"/>
    <property type="evidence" value="ECO:0007669"/>
    <property type="project" value="InterPro"/>
</dbReference>
<sequence>MAFRKTLAQRLFNITKVSNQTVANCRVSSSSIGTRVPPDPDKAAIGLDPGDKGIFRRFLHKGAAFQPELQPLPIGENLLEKLKCMGIARDRIRLDGLSPPPANVPVERPEVTVDHARKLLRVAQLEAVKTRLREIQQSWISYPDFVRVCSEGCSDPDQGLGLAKMLDESGTVIVLGNNVLLRPEQRKFYNNDGSERGN</sequence>
<proteinExistence type="predicted"/>
<gene>
    <name evidence="1" type="ORF">CFP56_034308</name>
</gene>
<dbReference type="Proteomes" id="UP000237347">
    <property type="component" value="Unassembled WGS sequence"/>
</dbReference>
<dbReference type="PANTHER" id="PTHR13462">
    <property type="entry name" value="CALCIUM UNIPORTER PROTEIN, MITOCHONDRIAL"/>
    <property type="match status" value="1"/>
</dbReference>
<dbReference type="GO" id="GO:0036444">
    <property type="term" value="P:calcium import into the mitochondrion"/>
    <property type="evidence" value="ECO:0007669"/>
    <property type="project" value="TreeGrafter"/>
</dbReference>
<dbReference type="GO" id="GO:0005262">
    <property type="term" value="F:calcium channel activity"/>
    <property type="evidence" value="ECO:0007669"/>
    <property type="project" value="TreeGrafter"/>
</dbReference>
<dbReference type="PANTHER" id="PTHR13462:SF31">
    <property type="entry name" value="CALCIUM UNIPORTER PROTEIN 1, MITOCHONDRIAL"/>
    <property type="match status" value="1"/>
</dbReference>
<name>A0AAW0JC52_QUESU</name>